<name>A0ABN9FME3_9NEOB</name>
<sequence>MPSHTLLSAIGAVISVRCRLGWSHTDFLKWCMHYFWCDMHRYLSDVLQIAPEMGMSSDFEIV</sequence>
<protein>
    <submittedName>
        <fullName evidence="1">Uncharacterized protein</fullName>
    </submittedName>
</protein>
<gene>
    <name evidence="1" type="ORF">SPARVUS_LOCUS12163484</name>
</gene>
<dbReference type="Proteomes" id="UP001162483">
    <property type="component" value="Unassembled WGS sequence"/>
</dbReference>
<proteinExistence type="predicted"/>
<dbReference type="EMBL" id="CATNWA010016993">
    <property type="protein sequence ID" value="CAI9597022.1"/>
    <property type="molecule type" value="Genomic_DNA"/>
</dbReference>
<keyword evidence="2" id="KW-1185">Reference proteome</keyword>
<comment type="caution">
    <text evidence="1">The sequence shown here is derived from an EMBL/GenBank/DDBJ whole genome shotgun (WGS) entry which is preliminary data.</text>
</comment>
<organism evidence="1 2">
    <name type="scientific">Staurois parvus</name>
    <dbReference type="NCBI Taxonomy" id="386267"/>
    <lineage>
        <taxon>Eukaryota</taxon>
        <taxon>Metazoa</taxon>
        <taxon>Chordata</taxon>
        <taxon>Craniata</taxon>
        <taxon>Vertebrata</taxon>
        <taxon>Euteleostomi</taxon>
        <taxon>Amphibia</taxon>
        <taxon>Batrachia</taxon>
        <taxon>Anura</taxon>
        <taxon>Neobatrachia</taxon>
        <taxon>Ranoidea</taxon>
        <taxon>Ranidae</taxon>
        <taxon>Staurois</taxon>
    </lineage>
</organism>
<evidence type="ECO:0000313" key="2">
    <source>
        <dbReference type="Proteomes" id="UP001162483"/>
    </source>
</evidence>
<evidence type="ECO:0000313" key="1">
    <source>
        <dbReference type="EMBL" id="CAI9597022.1"/>
    </source>
</evidence>
<accession>A0ABN9FME3</accession>
<reference evidence="1" key="1">
    <citation type="submission" date="2023-05" db="EMBL/GenBank/DDBJ databases">
        <authorList>
            <person name="Stuckert A."/>
        </authorList>
    </citation>
    <scope>NUCLEOTIDE SEQUENCE</scope>
</reference>